<comment type="caution">
    <text evidence="1">The sequence shown here is derived from an EMBL/GenBank/DDBJ whole genome shotgun (WGS) entry which is preliminary data.</text>
</comment>
<accession>A0A2M8ELD5</accession>
<evidence type="ECO:0008006" key="3">
    <source>
        <dbReference type="Google" id="ProtNLM"/>
    </source>
</evidence>
<dbReference type="Proteomes" id="UP000229756">
    <property type="component" value="Unassembled WGS sequence"/>
</dbReference>
<evidence type="ECO:0000313" key="2">
    <source>
        <dbReference type="Proteomes" id="UP000229756"/>
    </source>
</evidence>
<proteinExistence type="predicted"/>
<name>A0A2M8ELD5_UNCKA</name>
<dbReference type="AlphaFoldDB" id="A0A2M8ELD5"/>
<sequence>MLSVISGNDSVGILNFLKSKKKSYEGQEIIEANSKNYSSLEIEDLSKSVGMFSTKKLIVMKPESVSDVDFNEEFLSFISENPDVEILVDVSKIIKTTKIYKLLVKFGKKFFFDKKRDYDVYNISDALLLQNNKNYAIDLLLNFCKTDDDFYNVLSNIHFGLRNLVASVEKNAAWNSMHPFVRKKFTNIKVDISKVKITYKKIFDLDAKSKSSSEKRLSLLVDFMLESNL</sequence>
<organism evidence="1 2">
    <name type="scientific">candidate division WWE3 bacterium CG_4_9_14_0_2_um_filter_35_11</name>
    <dbReference type="NCBI Taxonomy" id="1975077"/>
    <lineage>
        <taxon>Bacteria</taxon>
        <taxon>Katanobacteria</taxon>
    </lineage>
</organism>
<reference evidence="2" key="1">
    <citation type="submission" date="2017-09" db="EMBL/GenBank/DDBJ databases">
        <title>Depth-based differentiation of microbial function through sediment-hosted aquifers and enrichment of novel symbionts in the deep terrestrial subsurface.</title>
        <authorList>
            <person name="Probst A.J."/>
            <person name="Ladd B."/>
            <person name="Jarett J.K."/>
            <person name="Geller-Mcgrath D.E."/>
            <person name="Sieber C.M.K."/>
            <person name="Emerson J.B."/>
            <person name="Anantharaman K."/>
            <person name="Thomas B.C."/>
            <person name="Malmstrom R."/>
            <person name="Stieglmeier M."/>
            <person name="Klingl A."/>
            <person name="Woyke T."/>
            <person name="Ryan C.M."/>
            <person name="Banfield J.F."/>
        </authorList>
    </citation>
    <scope>NUCLEOTIDE SEQUENCE [LARGE SCALE GENOMIC DNA]</scope>
</reference>
<dbReference type="EMBL" id="PFSJ01000022">
    <property type="protein sequence ID" value="PJC23541.1"/>
    <property type="molecule type" value="Genomic_DNA"/>
</dbReference>
<protein>
    <recommendedName>
        <fullName evidence="3">DNA polymerase III delta N-terminal domain-containing protein</fullName>
    </recommendedName>
</protein>
<evidence type="ECO:0000313" key="1">
    <source>
        <dbReference type="EMBL" id="PJC23541.1"/>
    </source>
</evidence>
<gene>
    <name evidence="1" type="ORF">CO058_02955</name>
</gene>